<evidence type="ECO:0000313" key="2">
    <source>
        <dbReference type="Proteomes" id="UP000006180"/>
    </source>
</evidence>
<dbReference type="AlphaFoldDB" id="I3X385"/>
<accession>I3X385</accession>
<reference evidence="1 2" key="1">
    <citation type="journal article" date="2012" name="J. Bacteriol.">
        <title>Complete genome sequence of the broad-host-range strain Sinorhizobium fredii USDA257.</title>
        <authorList>
            <person name="Schuldes J."/>
            <person name="Rodriguez Orbegoso M."/>
            <person name="Schmeisser C."/>
            <person name="Krishnan H.B."/>
            <person name="Daniel R."/>
            <person name="Streit W.R."/>
        </authorList>
    </citation>
    <scope>NUCLEOTIDE SEQUENCE [LARGE SCALE GENOMIC DNA]</scope>
    <source>
        <strain evidence="1 2">USDA 257</strain>
    </source>
</reference>
<dbReference type="HOGENOM" id="CLU_2958286_0_0_5"/>
<evidence type="ECO:0000313" key="1">
    <source>
        <dbReference type="EMBL" id="AFL50341.1"/>
    </source>
</evidence>
<gene>
    <name evidence="1" type="ORF">USDA257_c17530</name>
</gene>
<dbReference type="EMBL" id="CP003563">
    <property type="protein sequence ID" value="AFL50341.1"/>
    <property type="molecule type" value="Genomic_DNA"/>
</dbReference>
<proteinExistence type="predicted"/>
<dbReference type="Proteomes" id="UP000006180">
    <property type="component" value="Chromosome"/>
</dbReference>
<name>I3X385_SINF2</name>
<protein>
    <submittedName>
        <fullName evidence="1">Uncharacterized protein</fullName>
    </submittedName>
</protein>
<organism evidence="1 2">
    <name type="scientific">Sinorhizobium fredii (strain USDA 257)</name>
    <dbReference type="NCBI Taxonomy" id="1185652"/>
    <lineage>
        <taxon>Bacteria</taxon>
        <taxon>Pseudomonadati</taxon>
        <taxon>Pseudomonadota</taxon>
        <taxon>Alphaproteobacteria</taxon>
        <taxon>Hyphomicrobiales</taxon>
        <taxon>Rhizobiaceae</taxon>
        <taxon>Sinorhizobium/Ensifer group</taxon>
        <taxon>Sinorhizobium</taxon>
    </lineage>
</organism>
<sequence length="59" mass="6690">MLRDWSMFPYAVPETARRNGLRMQHPLGESAGFEQIAPGTNRALQTQFVRVGQLVKAFL</sequence>
<dbReference type="KEGG" id="sfd:USDA257_c17530"/>